<dbReference type="EMBL" id="JBCDNA010000002">
    <property type="protein sequence ID" value="MEL4456494.1"/>
    <property type="molecule type" value="Genomic_DNA"/>
</dbReference>
<protein>
    <recommendedName>
        <fullName evidence="4">Lipoprotein</fullName>
    </recommendedName>
</protein>
<keyword evidence="3" id="KW-1185">Reference proteome</keyword>
<dbReference type="RefSeq" id="WP_342160640.1">
    <property type="nucleotide sequence ID" value="NZ_JBCDNA010000002.1"/>
</dbReference>
<organism evidence="2 3">
    <name type="scientific">Lutimonas vermicola</name>
    <dbReference type="NCBI Taxonomy" id="414288"/>
    <lineage>
        <taxon>Bacteria</taxon>
        <taxon>Pseudomonadati</taxon>
        <taxon>Bacteroidota</taxon>
        <taxon>Flavobacteriia</taxon>
        <taxon>Flavobacteriales</taxon>
        <taxon>Flavobacteriaceae</taxon>
        <taxon>Lutimonas</taxon>
    </lineage>
</organism>
<accession>A0ABU9L4D9</accession>
<proteinExistence type="predicted"/>
<sequence>MKTVLKMILAIAVIGFFTACNSSDDFETDNVDSFKHHEGKMVTLGFNILLYGTYQEVPENDDCPGLGKVINTGEGTGTHFKKVTSYFEFCVKPTGPGGGTYPEGYLVAYFEDENGDRLNVEVAGEVIPGRVPGMPNYALSYFKDPFKITGGTGRFEGATGGGMTNDYNFIGKDGIPHTSHHWQGTITMKK</sequence>
<feature type="chain" id="PRO_5046946198" description="Lipoprotein" evidence="1">
    <location>
        <begin position="23"/>
        <end position="190"/>
    </location>
</feature>
<feature type="signal peptide" evidence="1">
    <location>
        <begin position="1"/>
        <end position="22"/>
    </location>
</feature>
<reference evidence="2 3" key="1">
    <citation type="submission" date="2024-04" db="EMBL/GenBank/DDBJ databases">
        <title>whole genome sequencing of Lutimonas vermicola strain IMCC1616.</title>
        <authorList>
            <person name="Bae S.S."/>
        </authorList>
    </citation>
    <scope>NUCLEOTIDE SEQUENCE [LARGE SCALE GENOMIC DNA]</scope>
    <source>
        <strain evidence="2 3">IMCC1616</strain>
    </source>
</reference>
<comment type="caution">
    <text evidence="2">The sequence shown here is derived from an EMBL/GenBank/DDBJ whole genome shotgun (WGS) entry which is preliminary data.</text>
</comment>
<keyword evidence="1" id="KW-0732">Signal</keyword>
<gene>
    <name evidence="2" type="ORF">AABB81_11345</name>
</gene>
<name>A0ABU9L4D9_9FLAO</name>
<evidence type="ECO:0000313" key="2">
    <source>
        <dbReference type="EMBL" id="MEL4456494.1"/>
    </source>
</evidence>
<dbReference type="Proteomes" id="UP001474120">
    <property type="component" value="Unassembled WGS sequence"/>
</dbReference>
<evidence type="ECO:0000313" key="3">
    <source>
        <dbReference type="Proteomes" id="UP001474120"/>
    </source>
</evidence>
<dbReference type="PROSITE" id="PS51257">
    <property type="entry name" value="PROKAR_LIPOPROTEIN"/>
    <property type="match status" value="1"/>
</dbReference>
<evidence type="ECO:0000256" key="1">
    <source>
        <dbReference type="SAM" id="SignalP"/>
    </source>
</evidence>
<evidence type="ECO:0008006" key="4">
    <source>
        <dbReference type="Google" id="ProtNLM"/>
    </source>
</evidence>